<feature type="transmembrane region" description="Helical" evidence="9">
    <location>
        <begin position="7"/>
        <end position="27"/>
    </location>
</feature>
<proteinExistence type="inferred from homology"/>
<dbReference type="InterPro" id="IPR001872">
    <property type="entry name" value="Peptidase_A8"/>
</dbReference>
<dbReference type="PROSITE" id="PS00855">
    <property type="entry name" value="SPASE_II"/>
    <property type="match status" value="1"/>
</dbReference>
<sequence length="149" mass="17240">MRKNFYFWLVAIVGLIIDQLTKVWTILTFENVNDTIPLWEGVFHFTYVQNTGAAFSFFTGGAFWLRWLSLFVSVVLIVYGLMEKLPKPEQWGYGLILAGAFGNGIDRFIFGYVVDFFDFRLINFPVFNIADVCINIGIVFLIYGMFQEN</sequence>
<evidence type="ECO:0000256" key="1">
    <source>
        <dbReference type="ARBA" id="ARBA00006139"/>
    </source>
</evidence>
<comment type="pathway">
    <text evidence="9">Protein modification; lipoprotein biosynthesis (signal peptide cleavage).</text>
</comment>
<feature type="active site" evidence="9">
    <location>
        <position position="115"/>
    </location>
</feature>
<evidence type="ECO:0000256" key="5">
    <source>
        <dbReference type="ARBA" id="ARBA00022750"/>
    </source>
</evidence>
<keyword evidence="13" id="KW-1185">Reference proteome</keyword>
<feature type="transmembrane region" description="Helical" evidence="9">
    <location>
        <begin position="64"/>
        <end position="82"/>
    </location>
</feature>
<evidence type="ECO:0000256" key="11">
    <source>
        <dbReference type="RuleBase" id="RU004181"/>
    </source>
</evidence>
<keyword evidence="7 9" id="KW-1133">Transmembrane helix</keyword>
<dbReference type="PANTHER" id="PTHR33695:SF1">
    <property type="entry name" value="LIPOPROTEIN SIGNAL PEPTIDASE"/>
    <property type="match status" value="1"/>
</dbReference>
<evidence type="ECO:0000256" key="7">
    <source>
        <dbReference type="ARBA" id="ARBA00022989"/>
    </source>
</evidence>
<comment type="similarity">
    <text evidence="1 9 11">Belongs to the peptidase A8 family.</text>
</comment>
<dbReference type="PANTHER" id="PTHR33695">
    <property type="entry name" value="LIPOPROTEIN SIGNAL PEPTIDASE"/>
    <property type="match status" value="1"/>
</dbReference>
<dbReference type="HAMAP" id="MF_00161">
    <property type="entry name" value="LspA"/>
    <property type="match status" value="1"/>
</dbReference>
<keyword evidence="12" id="KW-0449">Lipoprotein</keyword>
<gene>
    <name evidence="9" type="primary">lspA</name>
    <name evidence="12" type="ORF">IQ215_01225</name>
</gene>
<name>A0ABR9V0A6_9CHRO</name>
<protein>
    <recommendedName>
        <fullName evidence="9">Lipoprotein signal peptidase</fullName>
        <ecNumber evidence="9">3.4.23.36</ecNumber>
    </recommendedName>
    <alternativeName>
        <fullName evidence="9">Prolipoprotein signal peptidase</fullName>
    </alternativeName>
    <alternativeName>
        <fullName evidence="9">Signal peptidase II</fullName>
        <shortName evidence="9">SPase II</shortName>
    </alternativeName>
</protein>
<comment type="caution">
    <text evidence="12">The sequence shown here is derived from an EMBL/GenBank/DDBJ whole genome shotgun (WGS) entry which is preliminary data.</text>
</comment>
<dbReference type="Pfam" id="PF01252">
    <property type="entry name" value="Peptidase_A8"/>
    <property type="match status" value="1"/>
</dbReference>
<dbReference type="Proteomes" id="UP000654604">
    <property type="component" value="Unassembled WGS sequence"/>
</dbReference>
<feature type="active site" evidence="9">
    <location>
        <position position="131"/>
    </location>
</feature>
<evidence type="ECO:0000256" key="4">
    <source>
        <dbReference type="ARBA" id="ARBA00022692"/>
    </source>
</evidence>
<keyword evidence="4 9" id="KW-0812">Transmembrane</keyword>
<evidence type="ECO:0000256" key="9">
    <source>
        <dbReference type="HAMAP-Rule" id="MF_00161"/>
    </source>
</evidence>
<evidence type="ECO:0000256" key="6">
    <source>
        <dbReference type="ARBA" id="ARBA00022801"/>
    </source>
</evidence>
<dbReference type="NCBIfam" id="TIGR00077">
    <property type="entry name" value="lspA"/>
    <property type="match status" value="1"/>
</dbReference>
<evidence type="ECO:0000313" key="12">
    <source>
        <dbReference type="EMBL" id="MBE9221307.1"/>
    </source>
</evidence>
<reference evidence="12 13" key="1">
    <citation type="submission" date="2020-10" db="EMBL/GenBank/DDBJ databases">
        <authorList>
            <person name="Castelo-Branco R."/>
            <person name="Eusebio N."/>
            <person name="Adriana R."/>
            <person name="Vieira A."/>
            <person name="Brugerolle De Fraissinette N."/>
            <person name="Rezende De Castro R."/>
            <person name="Schneider M.P."/>
            <person name="Vasconcelos V."/>
            <person name="Leao P.N."/>
        </authorList>
    </citation>
    <scope>NUCLEOTIDE SEQUENCE [LARGE SCALE GENOMIC DNA]</scope>
    <source>
        <strain evidence="12 13">LEGE 03274</strain>
    </source>
</reference>
<keyword evidence="2 9" id="KW-1003">Cell membrane</keyword>
<organism evidence="12 13">
    <name type="scientific">Cyanobacterium stanieri LEGE 03274</name>
    <dbReference type="NCBI Taxonomy" id="1828756"/>
    <lineage>
        <taxon>Bacteria</taxon>
        <taxon>Bacillati</taxon>
        <taxon>Cyanobacteriota</taxon>
        <taxon>Cyanophyceae</taxon>
        <taxon>Oscillatoriophycideae</taxon>
        <taxon>Chroococcales</taxon>
        <taxon>Geminocystaceae</taxon>
        <taxon>Cyanobacterium</taxon>
    </lineage>
</organism>
<dbReference type="PRINTS" id="PR00781">
    <property type="entry name" value="LIPOSIGPTASE"/>
</dbReference>
<keyword evidence="3 9" id="KW-0645">Protease</keyword>
<evidence type="ECO:0000256" key="10">
    <source>
        <dbReference type="RuleBase" id="RU000594"/>
    </source>
</evidence>
<accession>A0ABR9V0A6</accession>
<evidence type="ECO:0000256" key="8">
    <source>
        <dbReference type="ARBA" id="ARBA00023136"/>
    </source>
</evidence>
<evidence type="ECO:0000256" key="2">
    <source>
        <dbReference type="ARBA" id="ARBA00022475"/>
    </source>
</evidence>
<dbReference type="RefSeq" id="WP_193799504.1">
    <property type="nucleotide sequence ID" value="NZ_JADEWC010000002.1"/>
</dbReference>
<evidence type="ECO:0000256" key="3">
    <source>
        <dbReference type="ARBA" id="ARBA00022670"/>
    </source>
</evidence>
<comment type="function">
    <text evidence="9 10">This protein specifically catalyzes the removal of signal peptides from prolipoproteins.</text>
</comment>
<dbReference type="EMBL" id="JADEWC010000002">
    <property type="protein sequence ID" value="MBE9221307.1"/>
    <property type="molecule type" value="Genomic_DNA"/>
</dbReference>
<dbReference type="EC" id="3.4.23.36" evidence="9"/>
<keyword evidence="8 9" id="KW-0472">Membrane</keyword>
<feature type="transmembrane region" description="Helical" evidence="9">
    <location>
        <begin position="94"/>
        <end position="114"/>
    </location>
</feature>
<feature type="transmembrane region" description="Helical" evidence="9">
    <location>
        <begin position="126"/>
        <end position="146"/>
    </location>
</feature>
<keyword evidence="6 9" id="KW-0378">Hydrolase</keyword>
<evidence type="ECO:0000313" key="13">
    <source>
        <dbReference type="Proteomes" id="UP000654604"/>
    </source>
</evidence>
<keyword evidence="5 9" id="KW-0064">Aspartyl protease</keyword>
<dbReference type="GO" id="GO:0004190">
    <property type="term" value="F:aspartic-type endopeptidase activity"/>
    <property type="evidence" value="ECO:0007669"/>
    <property type="project" value="UniProtKB-EC"/>
</dbReference>
<comment type="catalytic activity">
    <reaction evidence="9 10">
        <text>Release of signal peptides from bacterial membrane prolipoproteins. Hydrolyzes -Xaa-Yaa-Zaa-|-(S,diacylglyceryl)Cys-, in which Xaa is hydrophobic (preferably Leu), and Yaa (Ala or Ser) and Zaa (Gly or Ala) have small, neutral side chains.</text>
        <dbReference type="EC" id="3.4.23.36"/>
    </reaction>
</comment>
<comment type="subcellular location">
    <subcellularLocation>
        <location evidence="9">Cell membrane</location>
        <topology evidence="9">Multi-pass membrane protein</topology>
    </subcellularLocation>
</comment>